<dbReference type="AlphaFoldDB" id="A0A392U454"/>
<feature type="non-terminal residue" evidence="1">
    <location>
        <position position="1"/>
    </location>
</feature>
<sequence>WRRFQRQKKQQGQKVQAGGKVLPVETVEGRSAVVKQTGGNVVAINQGEADMPVENIEEVLKRPINERLSLFPTTPPADNGEDE</sequence>
<keyword evidence="2" id="KW-1185">Reference proteome</keyword>
<evidence type="ECO:0000313" key="2">
    <source>
        <dbReference type="Proteomes" id="UP000265520"/>
    </source>
</evidence>
<dbReference type="Proteomes" id="UP000265520">
    <property type="component" value="Unassembled WGS sequence"/>
</dbReference>
<reference evidence="1 2" key="1">
    <citation type="journal article" date="2018" name="Front. Plant Sci.">
        <title>Red Clover (Trifolium pratense) and Zigzag Clover (T. medium) - A Picture of Genomic Similarities and Differences.</title>
        <authorList>
            <person name="Dluhosova J."/>
            <person name="Istvanek J."/>
            <person name="Nedelnik J."/>
            <person name="Repkova J."/>
        </authorList>
    </citation>
    <scope>NUCLEOTIDE SEQUENCE [LARGE SCALE GENOMIC DNA]</scope>
    <source>
        <strain evidence="2">cv. 10/8</strain>
        <tissue evidence="1">Leaf</tissue>
    </source>
</reference>
<name>A0A392U454_9FABA</name>
<proteinExistence type="predicted"/>
<dbReference type="EMBL" id="LXQA010703102">
    <property type="protein sequence ID" value="MCI66825.1"/>
    <property type="molecule type" value="Genomic_DNA"/>
</dbReference>
<accession>A0A392U454</accession>
<protein>
    <submittedName>
        <fullName evidence="1">Uncharacterized protein</fullName>
    </submittedName>
</protein>
<organism evidence="1 2">
    <name type="scientific">Trifolium medium</name>
    <dbReference type="NCBI Taxonomy" id="97028"/>
    <lineage>
        <taxon>Eukaryota</taxon>
        <taxon>Viridiplantae</taxon>
        <taxon>Streptophyta</taxon>
        <taxon>Embryophyta</taxon>
        <taxon>Tracheophyta</taxon>
        <taxon>Spermatophyta</taxon>
        <taxon>Magnoliopsida</taxon>
        <taxon>eudicotyledons</taxon>
        <taxon>Gunneridae</taxon>
        <taxon>Pentapetalae</taxon>
        <taxon>rosids</taxon>
        <taxon>fabids</taxon>
        <taxon>Fabales</taxon>
        <taxon>Fabaceae</taxon>
        <taxon>Papilionoideae</taxon>
        <taxon>50 kb inversion clade</taxon>
        <taxon>NPAAA clade</taxon>
        <taxon>Hologalegina</taxon>
        <taxon>IRL clade</taxon>
        <taxon>Trifolieae</taxon>
        <taxon>Trifolium</taxon>
    </lineage>
</organism>
<feature type="non-terminal residue" evidence="1">
    <location>
        <position position="83"/>
    </location>
</feature>
<comment type="caution">
    <text evidence="1">The sequence shown here is derived from an EMBL/GenBank/DDBJ whole genome shotgun (WGS) entry which is preliminary data.</text>
</comment>
<evidence type="ECO:0000313" key="1">
    <source>
        <dbReference type="EMBL" id="MCI66825.1"/>
    </source>
</evidence>